<dbReference type="InterPro" id="IPR051450">
    <property type="entry name" value="Gfo/Idh/MocA_Oxidoreductases"/>
</dbReference>
<evidence type="ECO:0000259" key="1">
    <source>
        <dbReference type="Pfam" id="PF01408"/>
    </source>
</evidence>
<proteinExistence type="predicted"/>
<evidence type="ECO:0000313" key="3">
    <source>
        <dbReference type="EMBL" id="MFB9207624.1"/>
    </source>
</evidence>
<dbReference type="SUPFAM" id="SSF55347">
    <property type="entry name" value="Glyceraldehyde-3-phosphate dehydrogenase-like, C-terminal domain"/>
    <property type="match status" value="1"/>
</dbReference>
<reference evidence="3 4" key="1">
    <citation type="submission" date="2024-09" db="EMBL/GenBank/DDBJ databases">
        <authorList>
            <person name="Sun Q."/>
            <person name="Mori K."/>
        </authorList>
    </citation>
    <scope>NUCLEOTIDE SEQUENCE [LARGE SCALE GENOMIC DNA]</scope>
    <source>
        <strain evidence="3 4">CCM 3426</strain>
    </source>
</reference>
<evidence type="ECO:0000313" key="4">
    <source>
        <dbReference type="Proteomes" id="UP001589647"/>
    </source>
</evidence>
<feature type="domain" description="GFO/IDH/MocA-like oxidoreductase" evidence="2">
    <location>
        <begin position="139"/>
        <end position="259"/>
    </location>
</feature>
<dbReference type="Gene3D" id="3.30.360.10">
    <property type="entry name" value="Dihydrodipicolinate Reductase, domain 2"/>
    <property type="match status" value="1"/>
</dbReference>
<name>A0ABV5ISV7_9ACTN</name>
<sequence>MTQARTPRVRQRDWADRRPRVGVVGTGFIGQVHAQAWARLDVDLRIWGRSGADAVAAMSGATRCDDFDDLLDSVDIVDICLPTDLHQPFALAAAARGRHVVCEKPLALTVTDAEAIAAACAEAGVGLYIGHVVRYYPEYHTVRSAVAQGKVGDVALVRLARESALPERPAGAWIFDEARSGGIIADLMSHDIDFASWLAGPVVRVYTKTLRVMSDLVDDHAYAVLTHASGSLSHLSASWAQPAARFRTRIEVAGTSGMLAYDSDSAQTLTVSLRQETPATGAGLPGRSGQVVLGDDPFTAQLRDFLAGIRTGTPARTSVQDSIATVRTIEAARESARTGRAVSLEEAAS</sequence>
<dbReference type="Proteomes" id="UP001589647">
    <property type="component" value="Unassembled WGS sequence"/>
</dbReference>
<dbReference type="Pfam" id="PF01408">
    <property type="entry name" value="GFO_IDH_MocA"/>
    <property type="match status" value="1"/>
</dbReference>
<feature type="domain" description="Gfo/Idh/MocA-like oxidoreductase N-terminal" evidence="1">
    <location>
        <begin position="20"/>
        <end position="131"/>
    </location>
</feature>
<dbReference type="PANTHER" id="PTHR43377:SF1">
    <property type="entry name" value="BILIVERDIN REDUCTASE A"/>
    <property type="match status" value="1"/>
</dbReference>
<dbReference type="RefSeq" id="WP_189651317.1">
    <property type="nucleotide sequence ID" value="NZ_BMRC01000018.1"/>
</dbReference>
<evidence type="ECO:0000259" key="2">
    <source>
        <dbReference type="Pfam" id="PF22725"/>
    </source>
</evidence>
<dbReference type="SUPFAM" id="SSF51735">
    <property type="entry name" value="NAD(P)-binding Rossmann-fold domains"/>
    <property type="match status" value="1"/>
</dbReference>
<dbReference type="InterPro" id="IPR055170">
    <property type="entry name" value="GFO_IDH_MocA-like_dom"/>
</dbReference>
<organism evidence="3 4">
    <name type="scientific">Nonomuraea spiralis</name>
    <dbReference type="NCBI Taxonomy" id="46182"/>
    <lineage>
        <taxon>Bacteria</taxon>
        <taxon>Bacillati</taxon>
        <taxon>Actinomycetota</taxon>
        <taxon>Actinomycetes</taxon>
        <taxon>Streptosporangiales</taxon>
        <taxon>Streptosporangiaceae</taxon>
        <taxon>Nonomuraea</taxon>
    </lineage>
</organism>
<dbReference type="PANTHER" id="PTHR43377">
    <property type="entry name" value="BILIVERDIN REDUCTASE A"/>
    <property type="match status" value="1"/>
</dbReference>
<dbReference type="InterPro" id="IPR036291">
    <property type="entry name" value="NAD(P)-bd_dom_sf"/>
</dbReference>
<dbReference type="InterPro" id="IPR000683">
    <property type="entry name" value="Gfo/Idh/MocA-like_OxRdtase_N"/>
</dbReference>
<comment type="caution">
    <text evidence="3">The sequence shown here is derived from an EMBL/GenBank/DDBJ whole genome shotgun (WGS) entry which is preliminary data.</text>
</comment>
<keyword evidence="4" id="KW-1185">Reference proteome</keyword>
<accession>A0ABV5ISV7</accession>
<dbReference type="Gene3D" id="3.40.50.720">
    <property type="entry name" value="NAD(P)-binding Rossmann-like Domain"/>
    <property type="match status" value="1"/>
</dbReference>
<dbReference type="EMBL" id="JBHMEI010000063">
    <property type="protein sequence ID" value="MFB9207624.1"/>
    <property type="molecule type" value="Genomic_DNA"/>
</dbReference>
<dbReference type="Pfam" id="PF22725">
    <property type="entry name" value="GFO_IDH_MocA_C3"/>
    <property type="match status" value="1"/>
</dbReference>
<protein>
    <submittedName>
        <fullName evidence="3">Gfo/Idh/MocA family protein</fullName>
    </submittedName>
</protein>
<gene>
    <name evidence="3" type="ORF">ACFFV7_41030</name>
</gene>